<sequence>MTTQTLQRHRRPILGDLSWSTFPKKHVTLLNSWWRQNQARVLNVSRRDKSQKWSEEELALLYDLMKELLEEEKKAHPNKTEAELLPLTVSNDKKKEWATRMNDKFVGKILPGSKEPRKPREASALMTQRGRTRAIVDDFKVPEDKRYFARMEASTKRKQEKAKKQVGSPEARSLSGEEEEEEPDVTLGGKTDGDSPATPPARSSPVPRLSRTPEPPAKGSPVRRKSKSPEPSASPIDTEGLQAAAFSYFNDHVDTTERDLDQLGFRRGQQQFPETLRDALIQDVEANYRDGSIAPELRDAIRQLIQEQYRAMDNERRASQAPSVGPVSSAGVKRTHDDSVGESEDGDEGQKRQKRDSSTAVDEQMEVGSSINDDDEEKKQHGEKRKRQDGTDSDDDEARKKRKGE</sequence>
<accession>A0A0D2CY40</accession>
<organism evidence="2 3">
    <name type="scientific">Exophiala xenobiotica</name>
    <dbReference type="NCBI Taxonomy" id="348802"/>
    <lineage>
        <taxon>Eukaryota</taxon>
        <taxon>Fungi</taxon>
        <taxon>Dikarya</taxon>
        <taxon>Ascomycota</taxon>
        <taxon>Pezizomycotina</taxon>
        <taxon>Eurotiomycetes</taxon>
        <taxon>Chaetothyriomycetidae</taxon>
        <taxon>Chaetothyriales</taxon>
        <taxon>Herpotrichiellaceae</taxon>
        <taxon>Exophiala</taxon>
    </lineage>
</organism>
<dbReference type="EMBL" id="KN847320">
    <property type="protein sequence ID" value="KIW55037.1"/>
    <property type="molecule type" value="Genomic_DNA"/>
</dbReference>
<protein>
    <submittedName>
        <fullName evidence="2">Uncharacterized protein</fullName>
    </submittedName>
</protein>
<proteinExistence type="predicted"/>
<evidence type="ECO:0000256" key="1">
    <source>
        <dbReference type="SAM" id="MobiDB-lite"/>
    </source>
</evidence>
<feature type="region of interest" description="Disordered" evidence="1">
    <location>
        <begin position="108"/>
        <end position="129"/>
    </location>
</feature>
<evidence type="ECO:0000313" key="2">
    <source>
        <dbReference type="EMBL" id="KIW55037.1"/>
    </source>
</evidence>
<dbReference type="RefSeq" id="XP_013315621.1">
    <property type="nucleotide sequence ID" value="XM_013460167.1"/>
</dbReference>
<dbReference type="AlphaFoldDB" id="A0A0D2CY40"/>
<dbReference type="Proteomes" id="UP000054342">
    <property type="component" value="Unassembled WGS sequence"/>
</dbReference>
<feature type="compositionally biased region" description="Basic and acidic residues" evidence="1">
    <location>
        <begin position="348"/>
        <end position="357"/>
    </location>
</feature>
<dbReference type="OrthoDB" id="272303at2759"/>
<feature type="region of interest" description="Disordered" evidence="1">
    <location>
        <begin position="151"/>
        <end position="240"/>
    </location>
</feature>
<evidence type="ECO:0000313" key="3">
    <source>
        <dbReference type="Proteomes" id="UP000054342"/>
    </source>
</evidence>
<keyword evidence="3" id="KW-1185">Reference proteome</keyword>
<dbReference type="GeneID" id="25329261"/>
<name>A0A0D2CY40_9EURO</name>
<dbReference type="HOGENOM" id="CLU_679775_0_0_1"/>
<gene>
    <name evidence="2" type="ORF">PV05_07353</name>
</gene>
<reference evidence="2 3" key="1">
    <citation type="submission" date="2015-01" db="EMBL/GenBank/DDBJ databases">
        <title>The Genome Sequence of Exophiala xenobiotica CBS118157.</title>
        <authorList>
            <consortium name="The Broad Institute Genomics Platform"/>
            <person name="Cuomo C."/>
            <person name="de Hoog S."/>
            <person name="Gorbushina A."/>
            <person name="Stielow B."/>
            <person name="Teixiera M."/>
            <person name="Abouelleil A."/>
            <person name="Chapman S.B."/>
            <person name="Priest M."/>
            <person name="Young S.K."/>
            <person name="Wortman J."/>
            <person name="Nusbaum C."/>
            <person name="Birren B."/>
        </authorList>
    </citation>
    <scope>NUCLEOTIDE SEQUENCE [LARGE SCALE GENOMIC DNA]</scope>
    <source>
        <strain evidence="2 3">CBS 118157</strain>
    </source>
</reference>
<feature type="region of interest" description="Disordered" evidence="1">
    <location>
        <begin position="312"/>
        <end position="405"/>
    </location>
</feature>